<accession>A0A7S0AGT2</accession>
<keyword evidence="1 4" id="KW-0732">Signal</keyword>
<evidence type="ECO:0000256" key="2">
    <source>
        <dbReference type="SAM" id="MobiDB-lite"/>
    </source>
</evidence>
<feature type="transmembrane region" description="Helical" evidence="3">
    <location>
        <begin position="553"/>
        <end position="574"/>
    </location>
</feature>
<reference evidence="6" key="1">
    <citation type="submission" date="2021-01" db="EMBL/GenBank/DDBJ databases">
        <authorList>
            <person name="Corre E."/>
            <person name="Pelletier E."/>
            <person name="Niang G."/>
            <person name="Scheremetjew M."/>
            <person name="Finn R."/>
            <person name="Kale V."/>
            <person name="Holt S."/>
            <person name="Cochrane G."/>
            <person name="Meng A."/>
            <person name="Brown T."/>
            <person name="Cohen L."/>
        </authorList>
    </citation>
    <scope>NUCLEOTIDE SEQUENCE</scope>
    <source>
        <strain evidence="6">Pbaha01</strain>
    </source>
</reference>
<evidence type="ECO:0000256" key="1">
    <source>
        <dbReference type="ARBA" id="ARBA00022729"/>
    </source>
</evidence>
<protein>
    <recommendedName>
        <fullName evidence="5">SbsA Ig-like domain-containing protein</fullName>
    </recommendedName>
</protein>
<feature type="signal peptide" evidence="4">
    <location>
        <begin position="1"/>
        <end position="27"/>
    </location>
</feature>
<name>A0A7S0AGT2_9DINO</name>
<keyword evidence="3" id="KW-0472">Membrane</keyword>
<dbReference type="Pfam" id="PF13205">
    <property type="entry name" value="Big_5"/>
    <property type="match status" value="2"/>
</dbReference>
<gene>
    <name evidence="6" type="ORF">PBAH0796_LOCUS16353</name>
</gene>
<evidence type="ECO:0000259" key="5">
    <source>
        <dbReference type="Pfam" id="PF13205"/>
    </source>
</evidence>
<evidence type="ECO:0000256" key="4">
    <source>
        <dbReference type="SAM" id="SignalP"/>
    </source>
</evidence>
<keyword evidence="3" id="KW-1133">Transmembrane helix</keyword>
<feature type="compositionally biased region" description="Pro residues" evidence="2">
    <location>
        <begin position="703"/>
        <end position="713"/>
    </location>
</feature>
<sequence>MAILVGTLRVIFAASALLWDPLLRASAQLFDPLVLDFTYFGDVRTEIPLADVIKGFVKIRAPLPTEEIKTLEMYLADNLAGICPTRVRVICRVYQEVESFQQVQINLLGLYFILPITRDDLSCAKGLTQVENFQRLLSWRVSMDSVEGPGWNVETWRMELEPAEVQQRPILYPKRLPPPVLSPKPPGPLVYENENFGGYGSDSGNATGPNDPKCKFAGSACVCATTAQCAWTIYDGGYACIGINSATNIDCQDCPLQDGCSQTQGQACQLLREPCTCATSANDCRWDLSTMSCIPANGATTTCSICSKQAHCDAPKVAKVNPGSGSKFGVNFARRVTVTFDRPVEFQQLSDGVQFHCRGQDRPQSISHSLVTVQEKVLTVNIVDVPSEEEALCNLTLSEGVVRDSAGIPFRGTKANWYIFRLADTVGPRIVKYAPENGAEDIAPGVATMLVFNEPVNPVPACSVTLFQRNIELTSFDLSSSDVVFDAERRRLTVAVGEHIQNGQTYSLRLPPGCIKDDANNQFDGLNEGVYIFHTQTETFEAPEEEEFFTQTMYYSVGGVAGLIILICCCVLICRMRRANQTLSDQLKEQVVRVRRWSVSSVDGVWTEASHAARRVRRFSIDAFAMTGESKTTPDDTIPVQSNSRRVHPELNTISGTRSTSSNTMAPPPVVMAQPPRSQPTVLVSTQSSRVGTPSSGMRPSPRSSPRPSPRPSPDWGAPHPAMLERHQTLPGPRVAADAGERKRPPSLIY</sequence>
<evidence type="ECO:0000313" key="6">
    <source>
        <dbReference type="EMBL" id="CAD8363407.1"/>
    </source>
</evidence>
<feature type="compositionally biased region" description="Polar residues" evidence="2">
    <location>
        <begin position="679"/>
        <end position="693"/>
    </location>
</feature>
<dbReference type="EMBL" id="HBEG01027007">
    <property type="protein sequence ID" value="CAD8363407.1"/>
    <property type="molecule type" value="Transcribed_RNA"/>
</dbReference>
<feature type="domain" description="SbsA Ig-like" evidence="5">
    <location>
        <begin position="314"/>
        <end position="408"/>
    </location>
</feature>
<feature type="compositionally biased region" description="Polar residues" evidence="2">
    <location>
        <begin position="652"/>
        <end position="664"/>
    </location>
</feature>
<keyword evidence="3" id="KW-0812">Transmembrane</keyword>
<feature type="region of interest" description="Disordered" evidence="2">
    <location>
        <begin position="629"/>
        <end position="750"/>
    </location>
</feature>
<feature type="domain" description="SbsA Ig-like" evidence="5">
    <location>
        <begin position="424"/>
        <end position="532"/>
    </location>
</feature>
<evidence type="ECO:0000256" key="3">
    <source>
        <dbReference type="SAM" id="Phobius"/>
    </source>
</evidence>
<organism evidence="6">
    <name type="scientific">Pyrodinium bahamense</name>
    <dbReference type="NCBI Taxonomy" id="73915"/>
    <lineage>
        <taxon>Eukaryota</taxon>
        <taxon>Sar</taxon>
        <taxon>Alveolata</taxon>
        <taxon>Dinophyceae</taxon>
        <taxon>Gonyaulacales</taxon>
        <taxon>Pyrocystaceae</taxon>
        <taxon>Pyrodinium</taxon>
    </lineage>
</organism>
<dbReference type="InterPro" id="IPR032812">
    <property type="entry name" value="SbsA_Ig"/>
</dbReference>
<proteinExistence type="predicted"/>
<feature type="chain" id="PRO_5031543371" description="SbsA Ig-like domain-containing protein" evidence="4">
    <location>
        <begin position="28"/>
        <end position="750"/>
    </location>
</feature>
<dbReference type="AlphaFoldDB" id="A0A7S0AGT2"/>